<proteinExistence type="inferred from homology"/>
<evidence type="ECO:0000256" key="6">
    <source>
        <dbReference type="ARBA" id="ARBA00022741"/>
    </source>
</evidence>
<dbReference type="RefSeq" id="XP_067758208.1">
    <property type="nucleotide sequence ID" value="XM_067901206.1"/>
</dbReference>
<keyword evidence="6" id="KW-0547">Nucleotide-binding</keyword>
<keyword evidence="7" id="KW-0067">ATP-binding</keyword>
<feature type="region of interest" description="Disordered" evidence="11">
    <location>
        <begin position="32"/>
        <end position="151"/>
    </location>
</feature>
<keyword evidence="10" id="KW-0966">Cell projection</keyword>
<dbReference type="OrthoDB" id="2127950at2759"/>
<feature type="compositionally biased region" description="Low complexity" evidence="11">
    <location>
        <begin position="311"/>
        <end position="325"/>
    </location>
</feature>
<dbReference type="Gene3D" id="3.30.470.20">
    <property type="entry name" value="ATP-grasp fold, B domain"/>
    <property type="match status" value="1"/>
</dbReference>
<keyword evidence="3" id="KW-0963">Cytoplasm</keyword>
<evidence type="ECO:0000256" key="7">
    <source>
        <dbReference type="ARBA" id="ARBA00022840"/>
    </source>
</evidence>
<dbReference type="Pfam" id="PF03133">
    <property type="entry name" value="TTL"/>
    <property type="match status" value="1"/>
</dbReference>
<dbReference type="PROSITE" id="PS51221">
    <property type="entry name" value="TTL"/>
    <property type="match status" value="1"/>
</dbReference>
<feature type="compositionally biased region" description="Polar residues" evidence="11">
    <location>
        <begin position="108"/>
        <end position="126"/>
    </location>
</feature>
<dbReference type="InterPro" id="IPR013815">
    <property type="entry name" value="ATP_grasp_subdomain_1"/>
</dbReference>
<evidence type="ECO:0000256" key="9">
    <source>
        <dbReference type="ARBA" id="ARBA00023212"/>
    </source>
</evidence>
<dbReference type="GO" id="GO:0036064">
    <property type="term" value="C:ciliary basal body"/>
    <property type="evidence" value="ECO:0007669"/>
    <property type="project" value="TreeGrafter"/>
</dbReference>
<organism evidence="12 13">
    <name type="scientific">Porcisia hertigi</name>
    <dbReference type="NCBI Taxonomy" id="2761500"/>
    <lineage>
        <taxon>Eukaryota</taxon>
        <taxon>Discoba</taxon>
        <taxon>Euglenozoa</taxon>
        <taxon>Kinetoplastea</taxon>
        <taxon>Metakinetoplastina</taxon>
        <taxon>Trypanosomatida</taxon>
        <taxon>Trypanosomatidae</taxon>
        <taxon>Leishmaniinae</taxon>
        <taxon>Porcisia</taxon>
    </lineage>
</organism>
<dbReference type="PANTHER" id="PTHR12241">
    <property type="entry name" value="TUBULIN POLYGLUTAMYLASE"/>
    <property type="match status" value="1"/>
</dbReference>
<dbReference type="Gene3D" id="3.30.1490.20">
    <property type="entry name" value="ATP-grasp fold, A domain"/>
    <property type="match status" value="1"/>
</dbReference>
<feature type="region of interest" description="Disordered" evidence="11">
    <location>
        <begin position="308"/>
        <end position="367"/>
    </location>
</feature>
<dbReference type="GO" id="GO:0070740">
    <property type="term" value="F:tubulin-glutamic acid ligase activity"/>
    <property type="evidence" value="ECO:0007669"/>
    <property type="project" value="TreeGrafter"/>
</dbReference>
<dbReference type="SUPFAM" id="SSF56059">
    <property type="entry name" value="Glutathione synthetase ATP-binding domain-like"/>
    <property type="match status" value="1"/>
</dbReference>
<keyword evidence="5" id="KW-0493">Microtubule</keyword>
<dbReference type="PANTHER" id="PTHR12241:SF31">
    <property type="entry name" value="POLYGLUTAMYLASE COMPLEX SUBUNIT TTLL1"/>
    <property type="match status" value="1"/>
</dbReference>
<dbReference type="EMBL" id="JAFJZO010000016">
    <property type="protein sequence ID" value="KAG5508740.1"/>
    <property type="molecule type" value="Genomic_DNA"/>
</dbReference>
<comment type="subcellular location">
    <subcellularLocation>
        <location evidence="1">Cytoplasm</location>
        <location evidence="1">Cytoskeleton</location>
        <location evidence="1">Cilium basal body</location>
    </subcellularLocation>
</comment>
<accession>A0A836ING3</accession>
<reference evidence="12 13" key="1">
    <citation type="submission" date="2021-02" db="EMBL/GenBank/DDBJ databases">
        <title>Porcisia hertigi Genome sequencing and assembly.</title>
        <authorList>
            <person name="Almutairi H."/>
            <person name="Gatherer D."/>
        </authorList>
    </citation>
    <scope>NUCLEOTIDE SEQUENCE [LARGE SCALE GENOMIC DNA]</scope>
    <source>
        <strain evidence="12 13">C119</strain>
    </source>
</reference>
<evidence type="ECO:0008006" key="14">
    <source>
        <dbReference type="Google" id="ProtNLM"/>
    </source>
</evidence>
<evidence type="ECO:0000313" key="13">
    <source>
        <dbReference type="Proteomes" id="UP000674318"/>
    </source>
</evidence>
<feature type="compositionally biased region" description="Polar residues" evidence="11">
    <location>
        <begin position="32"/>
        <end position="46"/>
    </location>
</feature>
<dbReference type="KEGG" id="phet:94291283"/>
<feature type="region of interest" description="Disordered" evidence="11">
    <location>
        <begin position="256"/>
        <end position="284"/>
    </location>
</feature>
<dbReference type="GO" id="GO:0015631">
    <property type="term" value="F:tubulin binding"/>
    <property type="evidence" value="ECO:0007669"/>
    <property type="project" value="TreeGrafter"/>
</dbReference>
<dbReference type="GO" id="GO:0005524">
    <property type="term" value="F:ATP binding"/>
    <property type="evidence" value="ECO:0007669"/>
    <property type="project" value="UniProtKB-KW"/>
</dbReference>
<dbReference type="GO" id="GO:0005874">
    <property type="term" value="C:microtubule"/>
    <property type="evidence" value="ECO:0007669"/>
    <property type="project" value="UniProtKB-KW"/>
</dbReference>
<evidence type="ECO:0000256" key="5">
    <source>
        <dbReference type="ARBA" id="ARBA00022701"/>
    </source>
</evidence>
<name>A0A836ING3_9TRYP</name>
<dbReference type="GeneID" id="94291283"/>
<evidence type="ECO:0000256" key="11">
    <source>
        <dbReference type="SAM" id="MobiDB-lite"/>
    </source>
</evidence>
<comment type="similarity">
    <text evidence="2">Belongs to the tubulin polyglutamylase family.</text>
</comment>
<evidence type="ECO:0000256" key="4">
    <source>
        <dbReference type="ARBA" id="ARBA00022598"/>
    </source>
</evidence>
<evidence type="ECO:0000256" key="2">
    <source>
        <dbReference type="ARBA" id="ARBA00006118"/>
    </source>
</evidence>
<gene>
    <name evidence="12" type="ORF">JKF63_05238</name>
</gene>
<comment type="caution">
    <text evidence="12">The sequence shown here is derived from an EMBL/GenBank/DDBJ whole genome shotgun (WGS) entry which is preliminary data.</text>
</comment>
<evidence type="ECO:0000256" key="10">
    <source>
        <dbReference type="ARBA" id="ARBA00023273"/>
    </source>
</evidence>
<keyword evidence="8" id="KW-0969">Cilium</keyword>
<evidence type="ECO:0000256" key="8">
    <source>
        <dbReference type="ARBA" id="ARBA00023069"/>
    </source>
</evidence>
<dbReference type="GO" id="GO:0000226">
    <property type="term" value="P:microtubule cytoskeleton organization"/>
    <property type="evidence" value="ECO:0007669"/>
    <property type="project" value="TreeGrafter"/>
</dbReference>
<evidence type="ECO:0000313" key="12">
    <source>
        <dbReference type="EMBL" id="KAG5508740.1"/>
    </source>
</evidence>
<protein>
    <recommendedName>
        <fullName evidence="14">Tubulin tyrosine ligase</fullName>
    </recommendedName>
</protein>
<evidence type="ECO:0000256" key="3">
    <source>
        <dbReference type="ARBA" id="ARBA00022490"/>
    </source>
</evidence>
<sequence length="848" mass="91529">MNGATPHSCVNTYRNQVSSVYKDMIVMESAINTTNGKGPSSKSLGRTESPHGDAPAVAHRTGSDGLSARTVAKRAASPGPNVSVLLNKTTSPPPALERRPKKILSRKVSGSTATLKSTPDASLSSTPKRKKMSAQKPLGSEAKRASSKTAPTLAMIVDTDSVECPGQQQRSGAPSGVVLKDEADLESLHAHSRAGSDDVRGDELDTDLFSATFPVDADGVGSRGVRSRLAAPVTSLAGKRHTKTVMVPGATNGAGAAALTSNGHSSSRRAGTAGGNGGSHHHSDCTLRYRTDLDKQVIHFMFERYHDEQTHPTSSTALSSPPLITDTTDVEGAGGQAGEGPAHPRKSSGPATPTTTAAAGSFPQTRTQRCNVEEVVVPANSEGEDKNIGLGNWHLFWMHVGRVRHTVCSSTFRWQEHHIVNHFPDHAELTRKDLMYKNIKRYLRENQANNYAQLTLYTATDWVSASAGSSTFSSADGAPAEPHRFRSFCFADGVPLTYNIPNDMNMFKEKFQKRRGTQWIVKPTSRSQGKGIFLIDDVRSLERWIGEKKEPDTSAAAFAPGSANRASLVAPSGAQRPRAALSTGAEAAAATASGSGEDLLACPTSPKVNATNTTTFQSTAAGSGGGGSGVAAGSYIVSRYISNPLLIGGKKFDLRLYVLVTSYKPLVAYLHEDGFARFCATRYAGRSLAQEDLGSHLTNVSLQKSDEHYNTSHGGKWSFQNLFLYVQRWYGPYTAEGMVKKIQFLIYHSLKAVEPMVFNDKHCYELYGYDILIDDHINPHLIEVNASPSMSTTTVSDRLLKEQVLTDVLKIILPPGYPASSKRVPYWEYRLRTDVTTQLQTGFTLLQF</sequence>
<dbReference type="AlphaFoldDB" id="A0A836ING3"/>
<keyword evidence="4" id="KW-0436">Ligase</keyword>
<keyword evidence="13" id="KW-1185">Reference proteome</keyword>
<evidence type="ECO:0000256" key="1">
    <source>
        <dbReference type="ARBA" id="ARBA00004120"/>
    </source>
</evidence>
<dbReference type="InterPro" id="IPR004344">
    <property type="entry name" value="TTL/TTLL_fam"/>
</dbReference>
<dbReference type="Proteomes" id="UP000674318">
    <property type="component" value="Unassembled WGS sequence"/>
</dbReference>
<feature type="compositionally biased region" description="Low complexity" evidence="11">
    <location>
        <begin position="350"/>
        <end position="359"/>
    </location>
</feature>
<keyword evidence="9" id="KW-0206">Cytoskeleton</keyword>